<evidence type="ECO:0000313" key="2">
    <source>
        <dbReference type="Proteomes" id="UP000478892"/>
    </source>
</evidence>
<accession>A0A6L6WQP7</accession>
<proteinExistence type="predicted"/>
<dbReference type="InterPro" id="IPR036388">
    <property type="entry name" value="WH-like_DNA-bd_sf"/>
</dbReference>
<protein>
    <submittedName>
        <fullName evidence="1">ROK family protein</fullName>
    </submittedName>
</protein>
<dbReference type="AlphaFoldDB" id="A0A6L6WQP7"/>
<dbReference type="InterPro" id="IPR000600">
    <property type="entry name" value="ROK"/>
</dbReference>
<dbReference type="InterPro" id="IPR036390">
    <property type="entry name" value="WH_DNA-bd_sf"/>
</dbReference>
<dbReference type="SUPFAM" id="SSF46785">
    <property type="entry name" value="Winged helix' DNA-binding domain"/>
    <property type="match status" value="1"/>
</dbReference>
<keyword evidence="2" id="KW-1185">Reference proteome</keyword>
<dbReference type="SUPFAM" id="SSF53067">
    <property type="entry name" value="Actin-like ATPase domain"/>
    <property type="match status" value="1"/>
</dbReference>
<gene>
    <name evidence="1" type="ORF">GO984_18800</name>
</gene>
<dbReference type="Pfam" id="PF00480">
    <property type="entry name" value="ROK"/>
    <property type="match status" value="1"/>
</dbReference>
<dbReference type="PANTHER" id="PTHR18964">
    <property type="entry name" value="ROK (REPRESSOR, ORF, KINASE) FAMILY"/>
    <property type="match status" value="1"/>
</dbReference>
<dbReference type="Gene3D" id="1.10.10.10">
    <property type="entry name" value="Winged helix-like DNA-binding domain superfamily/Winged helix DNA-binding domain"/>
    <property type="match status" value="1"/>
</dbReference>
<evidence type="ECO:0000313" key="1">
    <source>
        <dbReference type="EMBL" id="MVO17872.1"/>
    </source>
</evidence>
<organism evidence="1 2">
    <name type="scientific">Parasedimentitalea huanghaiensis</name>
    <dbReference type="NCBI Taxonomy" id="2682100"/>
    <lineage>
        <taxon>Bacteria</taxon>
        <taxon>Pseudomonadati</taxon>
        <taxon>Pseudomonadota</taxon>
        <taxon>Alphaproteobacteria</taxon>
        <taxon>Rhodobacterales</taxon>
        <taxon>Paracoccaceae</taxon>
        <taxon>Parasedimentitalea</taxon>
    </lineage>
</organism>
<reference evidence="1 2" key="1">
    <citation type="submission" date="2019-12" db="EMBL/GenBank/DDBJ databases">
        <authorList>
            <person name="Zhang Y.-J."/>
        </authorList>
    </citation>
    <scope>NUCLEOTIDE SEQUENCE [LARGE SCALE GENOMIC DNA]</scope>
    <source>
        <strain evidence="1 2">CY05</strain>
    </source>
</reference>
<sequence>MLLCRQKIRRTIMDNSEKPHSFRTSGTNLRKAKTHNHSVVLEVIRTQGPISRTKISQVTSLSRQTIQNIVALLEELDLVRMTASKIVGRGHPGMEVCLNKDAALSFGIHVDRTRATAVVCNLDGRKIWESVCDLTSTTSDAANSAIATLVSGFRDEHSNLYPTVVGCGLAAAGPFGIRNAPKGDPTNFHEFGTPENLALLEQQLGLPIVLENDATAAAVGEGFYGAGKGLDNFAFLQFGVGLGAGLVLKGDPYAGTFGNAGEIGHVVVELGGEACPCGNFGCLERYLSIDALCRCLSLPGDDIATFTKIADLVSARDKTVIDWIDAAIPRFHQAVNILEAMLDAETIIIGGTAPENFLNLLIEKATPFLGSLSQRSDDKRIRNGAAGLSSIALGASAVSMNAHFAPSVSRLVL</sequence>
<dbReference type="EMBL" id="WQLV01000014">
    <property type="protein sequence ID" value="MVO17872.1"/>
    <property type="molecule type" value="Genomic_DNA"/>
</dbReference>
<dbReference type="Gene3D" id="3.30.420.40">
    <property type="match status" value="2"/>
</dbReference>
<name>A0A6L6WQP7_9RHOB</name>
<dbReference type="Proteomes" id="UP000478892">
    <property type="component" value="Unassembled WGS sequence"/>
</dbReference>
<dbReference type="InterPro" id="IPR043129">
    <property type="entry name" value="ATPase_NBD"/>
</dbReference>
<dbReference type="PANTHER" id="PTHR18964:SF173">
    <property type="entry name" value="GLUCOKINASE"/>
    <property type="match status" value="1"/>
</dbReference>
<comment type="caution">
    <text evidence="1">The sequence shown here is derived from an EMBL/GenBank/DDBJ whole genome shotgun (WGS) entry which is preliminary data.</text>
</comment>